<keyword evidence="3" id="KW-0285">Flavoprotein</keyword>
<accession>A0ABV7UDF3</accession>
<evidence type="ECO:0000313" key="9">
    <source>
        <dbReference type="Proteomes" id="UP001595704"/>
    </source>
</evidence>
<feature type="domain" description="Glucose-methanol-choline oxidoreductase C-terminal" evidence="7">
    <location>
        <begin position="407"/>
        <end position="523"/>
    </location>
</feature>
<keyword evidence="4" id="KW-0274">FAD</keyword>
<sequence length="543" mass="58789">MADAEFCDVCVVGTGAGGGVLAYELAKAGLNVVSLEQGGRLPADHFRTTDRPGAATDFGVRAGTVWPSDPHDSLFVHELFAGADTGSAVQRPGGFRQYQIHAVDGLQSLWNGVSVRFSPGDLAGWPFGYDELAGHYAAVERRITVCGTAENIPELPDGDYIPPKPLRPSDRMIVDAVRRLGEQDAYAIPNRKAINTRAGMETSCISTGICTSGCPVGSVYKFSARLLPEIANLPNYELRTHAKVVRLLRDGDERRVEAVEYIDTRTGETRRLRAGLVVLAAGAIETPRILFNSADERDPAGLANRSGQLGLRLQDNPKAVLSTSLWKLWGKRRNYDIGYGDLLILMARTGLPDGEAFPFIGHAIHGIPDAPHYLGGLAPFPAPVKRELARLMFHSYVTLGLFCAGDPNPANRVRPGRQLDRFGVPQVEIDFTVSARTRDMMQAMAVWGRRVLRKASATSIYETSDNSGTGIHYAGTTPLSADPAQGVINADLRSHDIDNLYICDGGVIPTLPDKHLTLTIMALSHRLGRHIAARSGRDQLQAA</sequence>
<evidence type="ECO:0000313" key="8">
    <source>
        <dbReference type="EMBL" id="MFC3636712.1"/>
    </source>
</evidence>
<organism evidence="8 9">
    <name type="scientific">Camelimonas fluminis</name>
    <dbReference type="NCBI Taxonomy" id="1576911"/>
    <lineage>
        <taxon>Bacteria</taxon>
        <taxon>Pseudomonadati</taxon>
        <taxon>Pseudomonadota</taxon>
        <taxon>Alphaproteobacteria</taxon>
        <taxon>Hyphomicrobiales</taxon>
        <taxon>Chelatococcaceae</taxon>
        <taxon>Camelimonas</taxon>
    </lineage>
</organism>
<evidence type="ECO:0000256" key="5">
    <source>
        <dbReference type="ARBA" id="ARBA00023002"/>
    </source>
</evidence>
<dbReference type="Gene3D" id="3.50.50.60">
    <property type="entry name" value="FAD/NAD(P)-binding domain"/>
    <property type="match status" value="2"/>
</dbReference>
<name>A0ABV7UDF3_9HYPH</name>
<dbReference type="PANTHER" id="PTHR42784">
    <property type="entry name" value="PYRANOSE 2-OXIDASE"/>
    <property type="match status" value="1"/>
</dbReference>
<evidence type="ECO:0000256" key="1">
    <source>
        <dbReference type="ARBA" id="ARBA00001974"/>
    </source>
</evidence>
<protein>
    <submittedName>
        <fullName evidence="8">GMC oxidoreductase</fullName>
    </submittedName>
</protein>
<evidence type="ECO:0000259" key="6">
    <source>
        <dbReference type="Pfam" id="PF00732"/>
    </source>
</evidence>
<evidence type="ECO:0000256" key="4">
    <source>
        <dbReference type="ARBA" id="ARBA00022827"/>
    </source>
</evidence>
<dbReference type="PANTHER" id="PTHR42784:SF1">
    <property type="entry name" value="PYRANOSE 2-OXIDASE"/>
    <property type="match status" value="1"/>
</dbReference>
<dbReference type="Proteomes" id="UP001595704">
    <property type="component" value="Unassembled WGS sequence"/>
</dbReference>
<dbReference type="InterPro" id="IPR051473">
    <property type="entry name" value="P2Ox-like"/>
</dbReference>
<dbReference type="InterPro" id="IPR036188">
    <property type="entry name" value="FAD/NAD-bd_sf"/>
</dbReference>
<dbReference type="EMBL" id="JBHRYC010000024">
    <property type="protein sequence ID" value="MFC3636712.1"/>
    <property type="molecule type" value="Genomic_DNA"/>
</dbReference>
<dbReference type="Pfam" id="PF13450">
    <property type="entry name" value="NAD_binding_8"/>
    <property type="match status" value="1"/>
</dbReference>
<keyword evidence="5" id="KW-0560">Oxidoreductase</keyword>
<comment type="similarity">
    <text evidence="2">Belongs to the GMC oxidoreductase family.</text>
</comment>
<comment type="caution">
    <text evidence="8">The sequence shown here is derived from an EMBL/GenBank/DDBJ whole genome shotgun (WGS) entry which is preliminary data.</text>
</comment>
<evidence type="ECO:0000256" key="3">
    <source>
        <dbReference type="ARBA" id="ARBA00022630"/>
    </source>
</evidence>
<dbReference type="InterPro" id="IPR007867">
    <property type="entry name" value="GMC_OxRtase_C"/>
</dbReference>
<reference evidence="9" key="1">
    <citation type="journal article" date="2019" name="Int. J. Syst. Evol. Microbiol.">
        <title>The Global Catalogue of Microorganisms (GCM) 10K type strain sequencing project: providing services to taxonomists for standard genome sequencing and annotation.</title>
        <authorList>
            <consortium name="The Broad Institute Genomics Platform"/>
            <consortium name="The Broad Institute Genome Sequencing Center for Infectious Disease"/>
            <person name="Wu L."/>
            <person name="Ma J."/>
        </authorList>
    </citation>
    <scope>NUCLEOTIDE SEQUENCE [LARGE SCALE GENOMIC DNA]</scope>
    <source>
        <strain evidence="9">KCTC 42282</strain>
    </source>
</reference>
<comment type="cofactor">
    <cofactor evidence="1">
        <name>FAD</name>
        <dbReference type="ChEBI" id="CHEBI:57692"/>
    </cofactor>
</comment>
<dbReference type="SUPFAM" id="SSF54373">
    <property type="entry name" value="FAD-linked reductases, C-terminal domain"/>
    <property type="match status" value="1"/>
</dbReference>
<evidence type="ECO:0000256" key="2">
    <source>
        <dbReference type="ARBA" id="ARBA00010790"/>
    </source>
</evidence>
<proteinExistence type="inferred from homology"/>
<gene>
    <name evidence="8" type="ORF">ACFONL_04830</name>
</gene>
<dbReference type="Pfam" id="PF05199">
    <property type="entry name" value="GMC_oxred_C"/>
    <property type="match status" value="1"/>
</dbReference>
<dbReference type="Pfam" id="PF00732">
    <property type="entry name" value="GMC_oxred_N"/>
    <property type="match status" value="1"/>
</dbReference>
<dbReference type="SUPFAM" id="SSF51905">
    <property type="entry name" value="FAD/NAD(P)-binding domain"/>
    <property type="match status" value="1"/>
</dbReference>
<evidence type="ECO:0000259" key="7">
    <source>
        <dbReference type="Pfam" id="PF05199"/>
    </source>
</evidence>
<dbReference type="InterPro" id="IPR000172">
    <property type="entry name" value="GMC_OxRdtase_N"/>
</dbReference>
<dbReference type="RefSeq" id="WP_191319996.1">
    <property type="nucleotide sequence ID" value="NZ_BNCG01000012.1"/>
</dbReference>
<keyword evidence="9" id="KW-1185">Reference proteome</keyword>
<feature type="domain" description="Glucose-methanol-choline oxidoreductase N-terminal" evidence="6">
    <location>
        <begin position="203"/>
        <end position="316"/>
    </location>
</feature>